<evidence type="ECO:0000313" key="1">
    <source>
        <dbReference type="EMBL" id="KAJ1346396.1"/>
    </source>
</evidence>
<dbReference type="Proteomes" id="UP001196413">
    <property type="component" value="Unassembled WGS sequence"/>
</dbReference>
<evidence type="ECO:0000313" key="2">
    <source>
        <dbReference type="Proteomes" id="UP001196413"/>
    </source>
</evidence>
<feature type="non-terminal residue" evidence="1">
    <location>
        <position position="67"/>
    </location>
</feature>
<keyword evidence="2" id="KW-1185">Reference proteome</keyword>
<organism evidence="1 2">
    <name type="scientific">Parelaphostrongylus tenuis</name>
    <name type="common">Meningeal worm</name>
    <dbReference type="NCBI Taxonomy" id="148309"/>
    <lineage>
        <taxon>Eukaryota</taxon>
        <taxon>Metazoa</taxon>
        <taxon>Ecdysozoa</taxon>
        <taxon>Nematoda</taxon>
        <taxon>Chromadorea</taxon>
        <taxon>Rhabditida</taxon>
        <taxon>Rhabditina</taxon>
        <taxon>Rhabditomorpha</taxon>
        <taxon>Strongyloidea</taxon>
        <taxon>Metastrongylidae</taxon>
        <taxon>Parelaphostrongylus</taxon>
    </lineage>
</organism>
<dbReference type="EMBL" id="JAHQIW010000165">
    <property type="protein sequence ID" value="KAJ1346396.1"/>
    <property type="molecule type" value="Genomic_DNA"/>
</dbReference>
<sequence length="67" mass="7938">AHSLFGYSNVVSCSHRNFKKPRHIDFWEKMRRKQLLPPTRSVQPSRLALKILVEVKIKVKIKKRKPS</sequence>
<accession>A0AAD5MEU3</accession>
<protein>
    <submittedName>
        <fullName evidence="1">Uncharacterized protein</fullName>
    </submittedName>
</protein>
<comment type="caution">
    <text evidence="1">The sequence shown here is derived from an EMBL/GenBank/DDBJ whole genome shotgun (WGS) entry which is preliminary data.</text>
</comment>
<dbReference type="AlphaFoldDB" id="A0AAD5MEU3"/>
<gene>
    <name evidence="1" type="ORF">KIN20_001171</name>
</gene>
<reference evidence="1" key="1">
    <citation type="submission" date="2021-06" db="EMBL/GenBank/DDBJ databases">
        <title>Parelaphostrongylus tenuis whole genome reference sequence.</title>
        <authorList>
            <person name="Garwood T.J."/>
            <person name="Larsen P.A."/>
            <person name="Fountain-Jones N.M."/>
            <person name="Garbe J.R."/>
            <person name="Macchietto M.G."/>
            <person name="Kania S.A."/>
            <person name="Gerhold R.W."/>
            <person name="Richards J.E."/>
            <person name="Wolf T.M."/>
        </authorList>
    </citation>
    <scope>NUCLEOTIDE SEQUENCE</scope>
    <source>
        <strain evidence="1">MNPRO001-30</strain>
        <tissue evidence="1">Meninges</tissue>
    </source>
</reference>
<proteinExistence type="predicted"/>
<name>A0AAD5MEU3_PARTN</name>